<sequence length="70" mass="8200">MTKIRVNSSNISSIGYDPDNEILEISFSTGEKYHHLGVPKCIYEDLITSNYIGYYIHCNIRHKYPYKKID</sequence>
<protein>
    <submittedName>
        <fullName evidence="2">KTSC domain-containing protein</fullName>
    </submittedName>
</protein>
<feature type="domain" description="KTSC" evidence="1">
    <location>
        <begin position="7"/>
        <end position="64"/>
    </location>
</feature>
<reference evidence="3" key="1">
    <citation type="submission" date="2016-11" db="EMBL/GenBank/DDBJ databases">
        <authorList>
            <person name="Varghese N."/>
            <person name="Submissions S."/>
        </authorList>
    </citation>
    <scope>NUCLEOTIDE SEQUENCE [LARGE SCALE GENOMIC DNA]</scope>
    <source>
        <strain evidence="3">DSM 15518</strain>
    </source>
</reference>
<dbReference type="Pfam" id="PF13619">
    <property type="entry name" value="KTSC"/>
    <property type="match status" value="1"/>
</dbReference>
<organism evidence="2 3">
    <name type="scientific">Tepidibacter formicigenes DSM 15518</name>
    <dbReference type="NCBI Taxonomy" id="1123349"/>
    <lineage>
        <taxon>Bacteria</taxon>
        <taxon>Bacillati</taxon>
        <taxon>Bacillota</taxon>
        <taxon>Clostridia</taxon>
        <taxon>Peptostreptococcales</taxon>
        <taxon>Peptostreptococcaceae</taxon>
        <taxon>Tepidibacter</taxon>
    </lineage>
</organism>
<dbReference type="InterPro" id="IPR025309">
    <property type="entry name" value="KTSC_dom"/>
</dbReference>
<dbReference type="AlphaFoldDB" id="A0A1M6M8F2"/>
<dbReference type="STRING" id="1123349.SAMN02744037_00852"/>
<evidence type="ECO:0000259" key="1">
    <source>
        <dbReference type="Pfam" id="PF13619"/>
    </source>
</evidence>
<keyword evidence="3" id="KW-1185">Reference proteome</keyword>
<evidence type="ECO:0000313" key="2">
    <source>
        <dbReference type="EMBL" id="SHJ79736.1"/>
    </source>
</evidence>
<dbReference type="Proteomes" id="UP000242497">
    <property type="component" value="Unassembled WGS sequence"/>
</dbReference>
<evidence type="ECO:0000313" key="3">
    <source>
        <dbReference type="Proteomes" id="UP000242497"/>
    </source>
</evidence>
<dbReference type="OrthoDB" id="8450910at2"/>
<dbReference type="RefSeq" id="WP_072887588.1">
    <property type="nucleotide sequence ID" value="NZ_FRAE01000014.1"/>
</dbReference>
<accession>A0A1M6M8F2</accession>
<gene>
    <name evidence="2" type="ORF">SAMN02744037_00852</name>
</gene>
<name>A0A1M6M8F2_9FIRM</name>
<proteinExistence type="predicted"/>
<dbReference type="EMBL" id="FRAE01000014">
    <property type="protein sequence ID" value="SHJ79736.1"/>
    <property type="molecule type" value="Genomic_DNA"/>
</dbReference>